<keyword evidence="2" id="KW-1185">Reference proteome</keyword>
<dbReference type="HOGENOM" id="CLU_2797600_0_0_1"/>
<accession>A0A0D9VCP6</accession>
<proteinExistence type="predicted"/>
<name>A0A0D9VCP6_9ORYZ</name>
<reference evidence="1" key="3">
    <citation type="submission" date="2015-04" db="UniProtKB">
        <authorList>
            <consortium name="EnsemblPlants"/>
        </authorList>
    </citation>
    <scope>IDENTIFICATION</scope>
</reference>
<evidence type="ECO:0000313" key="2">
    <source>
        <dbReference type="Proteomes" id="UP000032180"/>
    </source>
</evidence>
<dbReference type="AlphaFoldDB" id="A0A0D9VCP6"/>
<dbReference type="Proteomes" id="UP000032180">
    <property type="component" value="Chromosome 2"/>
</dbReference>
<reference evidence="1 2" key="1">
    <citation type="submission" date="2012-08" db="EMBL/GenBank/DDBJ databases">
        <title>Oryza genome evolution.</title>
        <authorList>
            <person name="Wing R.A."/>
        </authorList>
    </citation>
    <scope>NUCLEOTIDE SEQUENCE</scope>
</reference>
<reference evidence="2" key="2">
    <citation type="submission" date="2013-12" db="EMBL/GenBank/DDBJ databases">
        <authorList>
            <person name="Yu Y."/>
            <person name="Lee S."/>
            <person name="de Baynast K."/>
            <person name="Wissotski M."/>
            <person name="Liu L."/>
            <person name="Talag J."/>
            <person name="Goicoechea J."/>
            <person name="Angelova A."/>
            <person name="Jetty R."/>
            <person name="Kudrna D."/>
            <person name="Golser W."/>
            <person name="Rivera L."/>
            <person name="Zhang J."/>
            <person name="Wing R."/>
        </authorList>
    </citation>
    <scope>NUCLEOTIDE SEQUENCE</scope>
</reference>
<dbReference type="Gramene" id="LPERR02G04640.1">
    <property type="protein sequence ID" value="LPERR02G04640.1"/>
    <property type="gene ID" value="LPERR02G04640"/>
</dbReference>
<evidence type="ECO:0000313" key="1">
    <source>
        <dbReference type="EnsemblPlants" id="LPERR02G04640.1"/>
    </source>
</evidence>
<dbReference type="EnsemblPlants" id="LPERR02G04640.1">
    <property type="protein sequence ID" value="LPERR02G04640.1"/>
    <property type="gene ID" value="LPERR02G04640"/>
</dbReference>
<protein>
    <submittedName>
        <fullName evidence="1">Uncharacterized protein</fullName>
    </submittedName>
</protein>
<sequence>MARYVDGSVGTELPNRQNMGRTLCSECVLACLPNSNRSSNCKRVHEARRMPMHLLPAASNEKLIINSI</sequence>
<organism evidence="1 2">
    <name type="scientific">Leersia perrieri</name>
    <dbReference type="NCBI Taxonomy" id="77586"/>
    <lineage>
        <taxon>Eukaryota</taxon>
        <taxon>Viridiplantae</taxon>
        <taxon>Streptophyta</taxon>
        <taxon>Embryophyta</taxon>
        <taxon>Tracheophyta</taxon>
        <taxon>Spermatophyta</taxon>
        <taxon>Magnoliopsida</taxon>
        <taxon>Liliopsida</taxon>
        <taxon>Poales</taxon>
        <taxon>Poaceae</taxon>
        <taxon>BOP clade</taxon>
        <taxon>Oryzoideae</taxon>
        <taxon>Oryzeae</taxon>
        <taxon>Oryzinae</taxon>
        <taxon>Leersia</taxon>
    </lineage>
</organism>